<dbReference type="PANTHER" id="PTHR42944">
    <property type="entry name" value="ADENINE DNA GLYCOSYLASE"/>
    <property type="match status" value="1"/>
</dbReference>
<dbReference type="PANTHER" id="PTHR42944:SF1">
    <property type="entry name" value="ADENINE DNA GLYCOSYLASE"/>
    <property type="match status" value="1"/>
</dbReference>
<dbReference type="InterPro" id="IPR044298">
    <property type="entry name" value="MIG/MutY"/>
</dbReference>
<comment type="similarity">
    <text evidence="3">Belongs to the Nth/MutY family.</text>
</comment>
<organism evidence="15">
    <name type="scientific">freshwater metagenome</name>
    <dbReference type="NCBI Taxonomy" id="449393"/>
    <lineage>
        <taxon>unclassified sequences</taxon>
        <taxon>metagenomes</taxon>
        <taxon>ecological metagenomes</taxon>
    </lineage>
</organism>
<dbReference type="Pfam" id="PF10576">
    <property type="entry name" value="EndIII_4Fe-2S"/>
    <property type="match status" value="1"/>
</dbReference>
<evidence type="ECO:0000259" key="14">
    <source>
        <dbReference type="SMART" id="SM00478"/>
    </source>
</evidence>
<dbReference type="GO" id="GO:0000701">
    <property type="term" value="F:purine-specific mismatch base pair DNA N-glycosylase activity"/>
    <property type="evidence" value="ECO:0007669"/>
    <property type="project" value="UniProtKB-EC"/>
</dbReference>
<dbReference type="GO" id="GO:0034039">
    <property type="term" value="F:8-oxo-7,8-dihydroguanine DNA N-glycosylase activity"/>
    <property type="evidence" value="ECO:0007669"/>
    <property type="project" value="TreeGrafter"/>
</dbReference>
<dbReference type="GO" id="GO:0006284">
    <property type="term" value="P:base-excision repair"/>
    <property type="evidence" value="ECO:0007669"/>
    <property type="project" value="InterPro"/>
</dbReference>
<keyword evidence="11" id="KW-0411">Iron-sulfur</keyword>
<evidence type="ECO:0000256" key="10">
    <source>
        <dbReference type="ARBA" id="ARBA00023004"/>
    </source>
</evidence>
<dbReference type="SMART" id="SM00525">
    <property type="entry name" value="FES"/>
    <property type="match status" value="1"/>
</dbReference>
<dbReference type="SMART" id="SM00478">
    <property type="entry name" value="ENDO3c"/>
    <property type="match status" value="1"/>
</dbReference>
<dbReference type="Gene3D" id="1.10.340.30">
    <property type="entry name" value="Hypothetical protein, domain 2"/>
    <property type="match status" value="1"/>
</dbReference>
<dbReference type="GO" id="GO:0006298">
    <property type="term" value="P:mismatch repair"/>
    <property type="evidence" value="ECO:0007669"/>
    <property type="project" value="TreeGrafter"/>
</dbReference>
<sequence length="308" mass="33552">MPTRTFTPVKTRMTTRNSARERELVAIVARWFRRTARPLPWRDNGTSAWGILLSEVMAQQTPVARVAPLWLEWRERWPTASDLANASPADVVRAWGKLGYPRRALNLHAAATRIRDEFGGEVPNDVNTLESLPGIGNYTARAVTAFAFGKRVPVVDTNIRRVLARAVLGIAEPEPPRVRADMDLMDSVLPPSAKESVAVNAGIMELGAVICTARAPKCGECPIAQQCAWALAGFPENAGRTRTPQKKYEGSVRQARGAILALARAGETVTTAAIALAVSDNVRRELALEGLLSDGLIVDTEQGFRLPE</sequence>
<proteinExistence type="inferred from homology"/>
<dbReference type="SUPFAM" id="SSF48150">
    <property type="entry name" value="DNA-glycosylase"/>
    <property type="match status" value="1"/>
</dbReference>
<comment type="catalytic activity">
    <reaction evidence="1">
        <text>Hydrolyzes free adenine bases from 7,8-dihydro-8-oxoguanine:adenine mismatched double-stranded DNA, leaving an apurinic site.</text>
        <dbReference type="EC" id="3.2.2.31"/>
    </reaction>
</comment>
<evidence type="ECO:0000313" key="15">
    <source>
        <dbReference type="EMBL" id="CAB4593398.1"/>
    </source>
</evidence>
<dbReference type="EMBL" id="CAEZUE010000073">
    <property type="protein sequence ID" value="CAB4593398.1"/>
    <property type="molecule type" value="Genomic_DNA"/>
</dbReference>
<dbReference type="PROSITE" id="PS01155">
    <property type="entry name" value="ENDONUCLEASE_III_2"/>
    <property type="match status" value="1"/>
</dbReference>
<reference evidence="15" key="1">
    <citation type="submission" date="2020-05" db="EMBL/GenBank/DDBJ databases">
        <authorList>
            <person name="Chiriac C."/>
            <person name="Salcher M."/>
            <person name="Ghai R."/>
            <person name="Kavagutti S V."/>
        </authorList>
    </citation>
    <scope>NUCLEOTIDE SEQUENCE</scope>
</reference>
<evidence type="ECO:0000256" key="6">
    <source>
        <dbReference type="ARBA" id="ARBA00022485"/>
    </source>
</evidence>
<dbReference type="GO" id="GO:0046872">
    <property type="term" value="F:metal ion binding"/>
    <property type="evidence" value="ECO:0007669"/>
    <property type="project" value="UniProtKB-KW"/>
</dbReference>
<protein>
    <recommendedName>
        <fullName evidence="5">Adenine DNA glycosylase</fullName>
        <ecNumber evidence="4">3.2.2.31</ecNumber>
    </recommendedName>
</protein>
<dbReference type="GO" id="GO:0035485">
    <property type="term" value="F:adenine/guanine mispair binding"/>
    <property type="evidence" value="ECO:0007669"/>
    <property type="project" value="TreeGrafter"/>
</dbReference>
<evidence type="ECO:0000256" key="8">
    <source>
        <dbReference type="ARBA" id="ARBA00022763"/>
    </source>
</evidence>
<evidence type="ECO:0000256" key="4">
    <source>
        <dbReference type="ARBA" id="ARBA00012045"/>
    </source>
</evidence>
<dbReference type="EC" id="3.2.2.31" evidence="4"/>
<dbReference type="InterPro" id="IPR003265">
    <property type="entry name" value="HhH-GPD_domain"/>
</dbReference>
<keyword evidence="8" id="KW-0227">DNA damage</keyword>
<dbReference type="InterPro" id="IPR004036">
    <property type="entry name" value="Endonuclease-III-like_CS2"/>
</dbReference>
<evidence type="ECO:0000256" key="9">
    <source>
        <dbReference type="ARBA" id="ARBA00022801"/>
    </source>
</evidence>
<dbReference type="InterPro" id="IPR011257">
    <property type="entry name" value="DNA_glycosylase"/>
</dbReference>
<gene>
    <name evidence="15" type="ORF">UFOPK1788_00657</name>
</gene>
<keyword evidence="7" id="KW-0479">Metal-binding</keyword>
<dbReference type="Pfam" id="PF00633">
    <property type="entry name" value="HHH"/>
    <property type="match status" value="1"/>
</dbReference>
<keyword evidence="6" id="KW-0004">4Fe-4S</keyword>
<dbReference type="Pfam" id="PF00730">
    <property type="entry name" value="HhH-GPD"/>
    <property type="match status" value="1"/>
</dbReference>
<keyword evidence="9" id="KW-0378">Hydrolase</keyword>
<evidence type="ECO:0000256" key="2">
    <source>
        <dbReference type="ARBA" id="ARBA00001966"/>
    </source>
</evidence>
<keyword evidence="12" id="KW-0234">DNA repair</keyword>
<name>A0A6J6G9C7_9ZZZZ</name>
<evidence type="ECO:0000256" key="12">
    <source>
        <dbReference type="ARBA" id="ARBA00023204"/>
    </source>
</evidence>
<evidence type="ECO:0000256" key="5">
    <source>
        <dbReference type="ARBA" id="ARBA00022023"/>
    </source>
</evidence>
<dbReference type="AlphaFoldDB" id="A0A6J6G9C7"/>
<evidence type="ECO:0000256" key="13">
    <source>
        <dbReference type="ARBA" id="ARBA00023295"/>
    </source>
</evidence>
<comment type="cofactor">
    <cofactor evidence="2">
        <name>[4Fe-4S] cluster</name>
        <dbReference type="ChEBI" id="CHEBI:49883"/>
    </cofactor>
</comment>
<feature type="domain" description="HhH-GPD" evidence="14">
    <location>
        <begin position="57"/>
        <end position="209"/>
    </location>
</feature>
<evidence type="ECO:0000256" key="11">
    <source>
        <dbReference type="ARBA" id="ARBA00023014"/>
    </source>
</evidence>
<evidence type="ECO:0000256" key="7">
    <source>
        <dbReference type="ARBA" id="ARBA00022723"/>
    </source>
</evidence>
<dbReference type="InterPro" id="IPR000445">
    <property type="entry name" value="HhH_motif"/>
</dbReference>
<dbReference type="Gene3D" id="1.10.1670.10">
    <property type="entry name" value="Helix-hairpin-Helix base-excision DNA repair enzymes (C-terminal)"/>
    <property type="match status" value="1"/>
</dbReference>
<dbReference type="InterPro" id="IPR003651">
    <property type="entry name" value="Endonuclease3_FeS-loop_motif"/>
</dbReference>
<dbReference type="GO" id="GO:0032357">
    <property type="term" value="F:oxidized purine DNA binding"/>
    <property type="evidence" value="ECO:0007669"/>
    <property type="project" value="TreeGrafter"/>
</dbReference>
<evidence type="ECO:0000256" key="1">
    <source>
        <dbReference type="ARBA" id="ARBA00000843"/>
    </source>
</evidence>
<evidence type="ECO:0000256" key="3">
    <source>
        <dbReference type="ARBA" id="ARBA00008343"/>
    </source>
</evidence>
<keyword evidence="13" id="KW-0326">Glycosidase</keyword>
<dbReference type="GO" id="GO:0051539">
    <property type="term" value="F:4 iron, 4 sulfur cluster binding"/>
    <property type="evidence" value="ECO:0007669"/>
    <property type="project" value="UniProtKB-KW"/>
</dbReference>
<dbReference type="CDD" id="cd00056">
    <property type="entry name" value="ENDO3c"/>
    <property type="match status" value="1"/>
</dbReference>
<keyword evidence="10" id="KW-0408">Iron</keyword>
<dbReference type="InterPro" id="IPR023170">
    <property type="entry name" value="HhH_base_excis_C"/>
</dbReference>
<accession>A0A6J6G9C7</accession>